<dbReference type="AlphaFoldDB" id="A0A0F9AEN3"/>
<gene>
    <name evidence="1" type="ORF">LCGC14_2921600</name>
</gene>
<feature type="non-terminal residue" evidence="1">
    <location>
        <position position="1"/>
    </location>
</feature>
<name>A0A0F9AEN3_9ZZZZ</name>
<protein>
    <submittedName>
        <fullName evidence="1">Uncharacterized protein</fullName>
    </submittedName>
</protein>
<dbReference type="EMBL" id="LAZR01058076">
    <property type="protein sequence ID" value="KKK70676.1"/>
    <property type="molecule type" value="Genomic_DNA"/>
</dbReference>
<reference evidence="1" key="1">
    <citation type="journal article" date="2015" name="Nature">
        <title>Complex archaea that bridge the gap between prokaryotes and eukaryotes.</title>
        <authorList>
            <person name="Spang A."/>
            <person name="Saw J.H."/>
            <person name="Jorgensen S.L."/>
            <person name="Zaremba-Niedzwiedzka K."/>
            <person name="Martijn J."/>
            <person name="Lind A.E."/>
            <person name="van Eijk R."/>
            <person name="Schleper C."/>
            <person name="Guy L."/>
            <person name="Ettema T.J."/>
        </authorList>
    </citation>
    <scope>NUCLEOTIDE SEQUENCE</scope>
</reference>
<sequence>AALGTGIEIRLCCLAKKVEEMAGLPEGTFFLAMEFEPTWEWDCDTMQKTSRNMADGSVVEEEIRLGNPPTWLKRRFDKKGIRVKNLR</sequence>
<accession>A0A0F9AEN3</accession>
<proteinExistence type="predicted"/>
<organism evidence="1">
    <name type="scientific">marine sediment metagenome</name>
    <dbReference type="NCBI Taxonomy" id="412755"/>
    <lineage>
        <taxon>unclassified sequences</taxon>
        <taxon>metagenomes</taxon>
        <taxon>ecological metagenomes</taxon>
    </lineage>
</organism>
<comment type="caution">
    <text evidence="1">The sequence shown here is derived from an EMBL/GenBank/DDBJ whole genome shotgun (WGS) entry which is preliminary data.</text>
</comment>
<evidence type="ECO:0000313" key="1">
    <source>
        <dbReference type="EMBL" id="KKK70676.1"/>
    </source>
</evidence>